<dbReference type="OrthoDB" id="341259at2759"/>
<evidence type="ECO:0000313" key="7">
    <source>
        <dbReference type="Proteomes" id="UP000664521"/>
    </source>
</evidence>
<dbReference type="SMART" id="SM00248">
    <property type="entry name" value="ANK"/>
    <property type="match status" value="3"/>
</dbReference>
<dbReference type="EC" id="2.3.1.225" evidence="1"/>
<dbReference type="PROSITE" id="PS50088">
    <property type="entry name" value="ANK_REPEAT"/>
    <property type="match status" value="2"/>
</dbReference>
<evidence type="ECO:0000256" key="1">
    <source>
        <dbReference type="ARBA" id="ARBA00012210"/>
    </source>
</evidence>
<evidence type="ECO:0000313" key="6">
    <source>
        <dbReference type="EMBL" id="CAF9930119.1"/>
    </source>
</evidence>
<evidence type="ECO:0000256" key="5">
    <source>
        <dbReference type="SAM" id="MobiDB-lite"/>
    </source>
</evidence>
<keyword evidence="3 4" id="KW-0040">ANK repeat</keyword>
<keyword evidence="7" id="KW-1185">Reference proteome</keyword>
<keyword evidence="2" id="KW-0677">Repeat</keyword>
<accession>A0A8H3FVP8</accession>
<gene>
    <name evidence="6" type="ORF">HETSPECPRED_007551</name>
</gene>
<dbReference type="Pfam" id="PF12796">
    <property type="entry name" value="Ank_2"/>
    <property type="match status" value="1"/>
</dbReference>
<feature type="region of interest" description="Disordered" evidence="5">
    <location>
        <begin position="511"/>
        <end position="536"/>
    </location>
</feature>
<dbReference type="PROSITE" id="PS50297">
    <property type="entry name" value="ANK_REP_REGION"/>
    <property type="match status" value="1"/>
</dbReference>
<evidence type="ECO:0000256" key="2">
    <source>
        <dbReference type="ARBA" id="ARBA00022737"/>
    </source>
</evidence>
<evidence type="ECO:0000256" key="4">
    <source>
        <dbReference type="PROSITE-ProRule" id="PRU00023"/>
    </source>
</evidence>
<protein>
    <recommendedName>
        <fullName evidence="1">protein S-acyltransferase</fullName>
        <ecNumber evidence="1">2.3.1.225</ecNumber>
    </recommendedName>
</protein>
<name>A0A8H3FVP8_9LECA</name>
<evidence type="ECO:0000256" key="3">
    <source>
        <dbReference type="ARBA" id="ARBA00023043"/>
    </source>
</evidence>
<dbReference type="GO" id="GO:0019706">
    <property type="term" value="F:protein-cysteine S-palmitoyltransferase activity"/>
    <property type="evidence" value="ECO:0007669"/>
    <property type="project" value="UniProtKB-EC"/>
</dbReference>
<dbReference type="AlphaFoldDB" id="A0A8H3FVP8"/>
<feature type="region of interest" description="Disordered" evidence="5">
    <location>
        <begin position="700"/>
        <end position="721"/>
    </location>
</feature>
<feature type="region of interest" description="Disordered" evidence="5">
    <location>
        <begin position="97"/>
        <end position="132"/>
    </location>
</feature>
<feature type="region of interest" description="Disordered" evidence="5">
    <location>
        <begin position="25"/>
        <end position="48"/>
    </location>
</feature>
<reference evidence="6" key="1">
    <citation type="submission" date="2021-03" db="EMBL/GenBank/DDBJ databases">
        <authorList>
            <person name="Tagirdzhanova G."/>
        </authorList>
    </citation>
    <scope>NUCLEOTIDE SEQUENCE</scope>
</reference>
<dbReference type="PANTHER" id="PTHR24161:SF85">
    <property type="entry name" value="PALMITOYLTRANSFERASE HIP14"/>
    <property type="match status" value="1"/>
</dbReference>
<feature type="repeat" description="ANK" evidence="4">
    <location>
        <begin position="420"/>
        <end position="453"/>
    </location>
</feature>
<comment type="caution">
    <text evidence="6">The sequence shown here is derived from an EMBL/GenBank/DDBJ whole genome shotgun (WGS) entry which is preliminary data.</text>
</comment>
<dbReference type="InterPro" id="IPR036770">
    <property type="entry name" value="Ankyrin_rpt-contain_sf"/>
</dbReference>
<dbReference type="Gene3D" id="1.25.40.20">
    <property type="entry name" value="Ankyrin repeat-containing domain"/>
    <property type="match status" value="1"/>
</dbReference>
<dbReference type="EMBL" id="CAJPDS010000054">
    <property type="protein sequence ID" value="CAF9930119.1"/>
    <property type="molecule type" value="Genomic_DNA"/>
</dbReference>
<dbReference type="PANTHER" id="PTHR24161">
    <property type="entry name" value="ANK_REP_REGION DOMAIN-CONTAINING PROTEIN-RELATED"/>
    <property type="match status" value="1"/>
</dbReference>
<dbReference type="SUPFAM" id="SSF48403">
    <property type="entry name" value="Ankyrin repeat"/>
    <property type="match status" value="1"/>
</dbReference>
<sequence>MHEFDTTRPFQEKYPSMQHRFGLENKSGGIVRSYSSPQVPSGPSADTGSASLPFTFPLFELKSVSGVEESQDAKPKPILQDVDIVVVPRNYDISDSAWLSHPPSNDVPPKKGTVRRRGQSVTGAVEDRMESRMSARKLEADKKKNNNTITKQETGKMNVSSVGMKATTATTSPTKAHKIVHWLKDEGMLRETFKFGRILLLRLTGTLSSNSSPSVEEVADDLLDSLIKYRKTCPQRPIVFVGHDIGVMVIEQALVLLFKRNDAAAAEIFRSTAGIVFLSSPIPKIEIDAEQELNYFETTAREFQGPENFRYRGFKASDSVEPHRKTFKATLKEAEKTVLRKGQGRVLDDVSAGPSAISLNRYQYRGKITKTEDVVYLQIINAISSSVECYQLLSVACKGDIQGLRSIIDLGVGVNLQDRIGNAALHLAAINNRVDTVKVLLNDFGANIALKNLKGRNALSLAVDNGNSTIETVTLLLENGARLSYEDKSPDPPLSISRDPGVSEEIKTLLKNPPLVQGPRDSLAKESRRKPVAPVSDTAQKACKSFKAVVAEFFQFGEEDKSENFVLEEPSIYQLLYSSSPEEILEDARKHSSNERKMDQEQMKEHLRCRWYHIPANNVAWVNDLFDILKVQEHSMLNRQHVGTTPWSFFMRPQARRLGTYRSTPSVVLFMPYLHYEKRCNQAEIHEIIMNVEERAKWEPKLRQRNHPTKENGSRSWPIHKDEDHTSIRFASCEPSDAAPSPTPTASPFILQKTPALQAEDGDREKSAFLEAEAVLIKGYLRDPKKLHVRRTLDQSQYYVLKDTSQRDDDQVVLRGGERGYSFGTVSLVSESDSSDGTGDFKEPLNRRKVCRSKAQYNMVMVDQLWLWILGGKVSRSPSPGGSAYQGKDTVVTSFPRKWTKPDSEHEDDILDRLLRYLCNKNRPSITSVYDFANLITTFCTGVFDRTSFSTHLQLHDVFADRETKLFAKFREACAKFSIKKKLRHEKKVEYLQTLSNVDDEINLLKEIKDIRDELRMIMRILKDQAMALSMMFAVIEGSRQDAGTQRQQSIPGEERSIETSKQLRTFKAQKAIHQMHQAEIDAEIREFQKMLDDADAAQDSV</sequence>
<dbReference type="InterPro" id="IPR002110">
    <property type="entry name" value="Ankyrin_rpt"/>
</dbReference>
<dbReference type="Proteomes" id="UP000664521">
    <property type="component" value="Unassembled WGS sequence"/>
</dbReference>
<feature type="compositionally biased region" description="Polar residues" evidence="5">
    <location>
        <begin position="33"/>
        <end position="48"/>
    </location>
</feature>
<proteinExistence type="predicted"/>
<feature type="repeat" description="ANK" evidence="4">
    <location>
        <begin position="454"/>
        <end position="488"/>
    </location>
</feature>
<organism evidence="6 7">
    <name type="scientific">Heterodermia speciosa</name>
    <dbReference type="NCBI Taxonomy" id="116794"/>
    <lineage>
        <taxon>Eukaryota</taxon>
        <taxon>Fungi</taxon>
        <taxon>Dikarya</taxon>
        <taxon>Ascomycota</taxon>
        <taxon>Pezizomycotina</taxon>
        <taxon>Lecanoromycetes</taxon>
        <taxon>OSLEUM clade</taxon>
        <taxon>Lecanoromycetidae</taxon>
        <taxon>Caliciales</taxon>
        <taxon>Physciaceae</taxon>
        <taxon>Heterodermia</taxon>
    </lineage>
</organism>